<keyword evidence="7" id="KW-1185">Reference proteome</keyword>
<dbReference type="Pfam" id="PF02049">
    <property type="entry name" value="FliE"/>
    <property type="match status" value="1"/>
</dbReference>
<keyword evidence="6" id="KW-0966">Cell projection</keyword>
<evidence type="ECO:0000256" key="4">
    <source>
        <dbReference type="ARBA" id="ARBA00023143"/>
    </source>
</evidence>
<evidence type="ECO:0000313" key="6">
    <source>
        <dbReference type="EMBL" id="SKA58643.1"/>
    </source>
</evidence>
<comment type="subcellular location">
    <subcellularLocation>
        <location evidence="1 5">Bacterial flagellum basal body</location>
    </subcellularLocation>
</comment>
<accession>A0A1T4V140</accession>
<name>A0A1T4V140_9GAMM</name>
<dbReference type="GO" id="GO:0003774">
    <property type="term" value="F:cytoskeletal motor activity"/>
    <property type="evidence" value="ECO:0007669"/>
    <property type="project" value="InterPro"/>
</dbReference>
<dbReference type="EMBL" id="FUXX01000005">
    <property type="protein sequence ID" value="SKA58643.1"/>
    <property type="molecule type" value="Genomic_DNA"/>
</dbReference>
<dbReference type="Proteomes" id="UP000242432">
    <property type="component" value="Unassembled WGS sequence"/>
</dbReference>
<comment type="similarity">
    <text evidence="2 5">Belongs to the FliE family.</text>
</comment>
<dbReference type="PANTHER" id="PTHR34653">
    <property type="match status" value="1"/>
</dbReference>
<dbReference type="RefSeq" id="WP_051639272.1">
    <property type="nucleotide sequence ID" value="NZ_FUXX01000005.1"/>
</dbReference>
<keyword evidence="6" id="KW-0282">Flagellum</keyword>
<dbReference type="NCBIfam" id="TIGR00205">
    <property type="entry name" value="fliE"/>
    <property type="match status" value="1"/>
</dbReference>
<dbReference type="GO" id="GO:0005198">
    <property type="term" value="F:structural molecule activity"/>
    <property type="evidence" value="ECO:0007669"/>
    <property type="project" value="UniProtKB-UniRule"/>
</dbReference>
<evidence type="ECO:0000256" key="5">
    <source>
        <dbReference type="HAMAP-Rule" id="MF_00724"/>
    </source>
</evidence>
<keyword evidence="6" id="KW-0969">Cilium</keyword>
<dbReference type="AlphaFoldDB" id="A0A1T4V140"/>
<proteinExistence type="inferred from homology"/>
<dbReference type="InterPro" id="IPR001624">
    <property type="entry name" value="FliE"/>
</dbReference>
<evidence type="ECO:0000313" key="7">
    <source>
        <dbReference type="Proteomes" id="UP000242432"/>
    </source>
</evidence>
<dbReference type="HAMAP" id="MF_00724">
    <property type="entry name" value="FliE"/>
    <property type="match status" value="1"/>
</dbReference>
<dbReference type="PRINTS" id="PR01006">
    <property type="entry name" value="FLGHOOKFLIE"/>
</dbReference>
<evidence type="ECO:0000256" key="1">
    <source>
        <dbReference type="ARBA" id="ARBA00004117"/>
    </source>
</evidence>
<evidence type="ECO:0000256" key="2">
    <source>
        <dbReference type="ARBA" id="ARBA00009272"/>
    </source>
</evidence>
<dbReference type="PANTHER" id="PTHR34653:SF1">
    <property type="entry name" value="FLAGELLAR HOOK-BASAL BODY COMPLEX PROTEIN FLIE"/>
    <property type="match status" value="1"/>
</dbReference>
<reference evidence="7" key="1">
    <citation type="submission" date="2017-02" db="EMBL/GenBank/DDBJ databases">
        <authorList>
            <person name="Varghese N."/>
            <person name="Submissions S."/>
        </authorList>
    </citation>
    <scope>NUCLEOTIDE SEQUENCE [LARGE SCALE GENOMIC DNA]</scope>
    <source>
        <strain evidence="7">DSM 3072</strain>
    </source>
</reference>
<gene>
    <name evidence="5" type="primary">fliE</name>
    <name evidence="6" type="ORF">SAMN02745213_00502</name>
</gene>
<dbReference type="STRING" id="83771.SAMN02910357_02483"/>
<protein>
    <recommendedName>
        <fullName evidence="3 5">Flagellar hook-basal body complex protein FliE</fullName>
    </recommendedName>
</protein>
<dbReference type="GO" id="GO:0009425">
    <property type="term" value="C:bacterial-type flagellum basal body"/>
    <property type="evidence" value="ECO:0007669"/>
    <property type="project" value="UniProtKB-SubCell"/>
</dbReference>
<dbReference type="GO" id="GO:0071973">
    <property type="term" value="P:bacterial-type flagellum-dependent cell motility"/>
    <property type="evidence" value="ECO:0007669"/>
    <property type="project" value="InterPro"/>
</dbReference>
<organism evidence="6 7">
    <name type="scientific">Succinivibrio dextrinosolvens DSM 3072</name>
    <dbReference type="NCBI Taxonomy" id="1123324"/>
    <lineage>
        <taxon>Bacteria</taxon>
        <taxon>Pseudomonadati</taxon>
        <taxon>Pseudomonadota</taxon>
        <taxon>Gammaproteobacteria</taxon>
        <taxon>Aeromonadales</taxon>
        <taxon>Succinivibrionaceae</taxon>
        <taxon>Succinivibrio</taxon>
    </lineage>
</organism>
<sequence length="141" mass="15766">MSLMINPLVANPTMLNQLQRMQQNMRSLQVASTGMKDTLQQKIENAPVMVPGQSESDKSDSVQTKDNIGAFANMLHEAFENVNTIQNDAANKQTRFDLGDRKVTLSDVMLATQKASLSFDATVQIRNKMIEAYRTISQMQI</sequence>
<keyword evidence="4 5" id="KW-0975">Bacterial flagellum</keyword>
<evidence type="ECO:0000256" key="3">
    <source>
        <dbReference type="ARBA" id="ARBA00018024"/>
    </source>
</evidence>